<evidence type="ECO:0000313" key="3">
    <source>
        <dbReference type="EMBL" id="GLI40300.1"/>
    </source>
</evidence>
<dbReference type="EMBL" id="BSDT01000001">
    <property type="protein sequence ID" value="GLI40300.1"/>
    <property type="molecule type" value="Genomic_DNA"/>
</dbReference>
<dbReference type="Gene3D" id="1.10.287.1060">
    <property type="entry name" value="ESAT-6-like"/>
    <property type="match status" value="1"/>
</dbReference>
<dbReference type="InterPro" id="IPR010310">
    <property type="entry name" value="T7SS_ESAT-6-like"/>
</dbReference>
<dbReference type="Proteomes" id="UP001144313">
    <property type="component" value="Unassembled WGS sequence"/>
</dbReference>
<name>A0A9W6G4K5_9ACTN</name>
<feature type="region of interest" description="Disordered" evidence="2">
    <location>
        <begin position="82"/>
        <end position="101"/>
    </location>
</feature>
<organism evidence="3 4">
    <name type="scientific">Glycomyces algeriensis</name>
    <dbReference type="NCBI Taxonomy" id="256037"/>
    <lineage>
        <taxon>Bacteria</taxon>
        <taxon>Bacillati</taxon>
        <taxon>Actinomycetota</taxon>
        <taxon>Actinomycetes</taxon>
        <taxon>Glycomycetales</taxon>
        <taxon>Glycomycetaceae</taxon>
        <taxon>Glycomyces</taxon>
    </lineage>
</organism>
<dbReference type="SUPFAM" id="SSF140453">
    <property type="entry name" value="EsxAB dimer-like"/>
    <property type="match status" value="1"/>
</dbReference>
<reference evidence="3" key="1">
    <citation type="submission" date="2022-12" db="EMBL/GenBank/DDBJ databases">
        <title>Reference genome sequencing for broad-spectrum identification of bacterial and archaeal isolates by mass spectrometry.</title>
        <authorList>
            <person name="Sekiguchi Y."/>
            <person name="Tourlousse D.M."/>
        </authorList>
    </citation>
    <scope>NUCLEOTIDE SEQUENCE</scope>
    <source>
        <strain evidence="3">LLR39Z86</strain>
    </source>
</reference>
<evidence type="ECO:0000256" key="1">
    <source>
        <dbReference type="RuleBase" id="RU362001"/>
    </source>
</evidence>
<dbReference type="InterPro" id="IPR036689">
    <property type="entry name" value="ESAT-6-like_sf"/>
</dbReference>
<dbReference type="NCBIfam" id="TIGR03930">
    <property type="entry name" value="WXG100_ESAT6"/>
    <property type="match status" value="1"/>
</dbReference>
<evidence type="ECO:0000313" key="4">
    <source>
        <dbReference type="Proteomes" id="UP001144313"/>
    </source>
</evidence>
<proteinExistence type="inferred from homology"/>
<gene>
    <name evidence="3" type="ORF">GALLR39Z86_01500</name>
</gene>
<accession>A0A9W6G4K5</accession>
<protein>
    <recommendedName>
        <fullName evidence="1">ESAT-6-like protein</fullName>
    </recommendedName>
</protein>
<evidence type="ECO:0000256" key="2">
    <source>
        <dbReference type="SAM" id="MobiDB-lite"/>
    </source>
</evidence>
<comment type="caution">
    <text evidence="3">The sequence shown here is derived from an EMBL/GenBank/DDBJ whole genome shotgun (WGS) entry which is preliminary data.</text>
</comment>
<sequence length="101" mass="10460">MGNVAMDTETVAQAATDTVNAKLSVDANLDRLKALCDELASSWSGQGAAAFANVMQAWDTEAAKLLDALQDIADSLDASSAAQAEMDAESNSEFAAFDGEL</sequence>
<dbReference type="AlphaFoldDB" id="A0A9W6G4K5"/>
<keyword evidence="4" id="KW-1185">Reference proteome</keyword>
<comment type="similarity">
    <text evidence="1">Belongs to the WXG100 family.</text>
</comment>
<dbReference type="Pfam" id="PF06013">
    <property type="entry name" value="WXG100"/>
    <property type="match status" value="1"/>
</dbReference>